<accession>A0ABN9CSV4</accession>
<protein>
    <submittedName>
        <fullName evidence="1">Uncharacterized protein</fullName>
    </submittedName>
</protein>
<gene>
    <name evidence="1" type="ORF">SPARVUS_LOCUS5720679</name>
</gene>
<sequence length="62" mass="6942">MTTEFSPEGYDFGGPGLLWGALQIILCLEMKENLTLRTCKKTERLCSVSQGSQSLNQIWNTC</sequence>
<reference evidence="1" key="1">
    <citation type="submission" date="2023-05" db="EMBL/GenBank/DDBJ databases">
        <authorList>
            <person name="Stuckert A."/>
        </authorList>
    </citation>
    <scope>NUCLEOTIDE SEQUENCE</scope>
</reference>
<dbReference type="Proteomes" id="UP001162483">
    <property type="component" value="Unassembled WGS sequence"/>
</dbReference>
<name>A0ABN9CSV4_9NEOB</name>
<evidence type="ECO:0000313" key="2">
    <source>
        <dbReference type="Proteomes" id="UP001162483"/>
    </source>
</evidence>
<evidence type="ECO:0000313" key="1">
    <source>
        <dbReference type="EMBL" id="CAI9563294.1"/>
    </source>
</evidence>
<organism evidence="1 2">
    <name type="scientific">Staurois parvus</name>
    <dbReference type="NCBI Taxonomy" id="386267"/>
    <lineage>
        <taxon>Eukaryota</taxon>
        <taxon>Metazoa</taxon>
        <taxon>Chordata</taxon>
        <taxon>Craniata</taxon>
        <taxon>Vertebrata</taxon>
        <taxon>Euteleostomi</taxon>
        <taxon>Amphibia</taxon>
        <taxon>Batrachia</taxon>
        <taxon>Anura</taxon>
        <taxon>Neobatrachia</taxon>
        <taxon>Ranoidea</taxon>
        <taxon>Ranidae</taxon>
        <taxon>Staurois</taxon>
    </lineage>
</organism>
<comment type="caution">
    <text evidence="1">The sequence shown here is derived from an EMBL/GenBank/DDBJ whole genome shotgun (WGS) entry which is preliminary data.</text>
</comment>
<dbReference type="EMBL" id="CATNWA010012362">
    <property type="protein sequence ID" value="CAI9563294.1"/>
    <property type="molecule type" value="Genomic_DNA"/>
</dbReference>
<proteinExistence type="predicted"/>
<keyword evidence="2" id="KW-1185">Reference proteome</keyword>